<dbReference type="GO" id="GO:0071555">
    <property type="term" value="P:cell wall organization"/>
    <property type="evidence" value="ECO:0007669"/>
    <property type="project" value="TreeGrafter"/>
</dbReference>
<protein>
    <recommendedName>
        <fullName evidence="4 9">Beta-lactamase</fullName>
        <ecNumber evidence="4 9">3.5.2.6</ecNumber>
    </recommendedName>
</protein>
<evidence type="ECO:0000313" key="14">
    <source>
        <dbReference type="Proteomes" id="UP001157161"/>
    </source>
</evidence>
<accession>A0AA37UVB0</accession>
<feature type="domain" description="Penicillin-binding protein dimerisation" evidence="12">
    <location>
        <begin position="159"/>
        <end position="320"/>
    </location>
</feature>
<keyword evidence="13" id="KW-0131">Cell cycle</keyword>
<dbReference type="GO" id="GO:0071972">
    <property type="term" value="F:peptidoglycan L,D-transpeptidase activity"/>
    <property type="evidence" value="ECO:0007669"/>
    <property type="project" value="TreeGrafter"/>
</dbReference>
<dbReference type="GO" id="GO:0051301">
    <property type="term" value="P:cell division"/>
    <property type="evidence" value="ECO:0007669"/>
    <property type="project" value="UniProtKB-KW"/>
</dbReference>
<dbReference type="GO" id="GO:0017001">
    <property type="term" value="P:antibiotic catabolic process"/>
    <property type="evidence" value="ECO:0007669"/>
    <property type="project" value="InterPro"/>
</dbReference>
<sequence length="654" mass="66213">MPHRRLAPAVVLALIVPLAACTPEPDPEPGPAATALAADLTDGVFDGAPVDDPDVATEQLTTLLGDLAAFPREVAATVVEPADGEESGDGPATRDVELAWSFDLGEGVDPLELATTTTLTLTDPAEGDDDAQPAWRATWSPALLHPEATADSVVTVERTQAARGDVDGRGGQPLVIERTVYRVGIDKANLTEDRWQPAAEALAAALELDDQAGYVQRVLDAGAAAFPIALTIRQADEERYNTQGLRGMEGVLLQEDTMPLAPTAGFARAILGGVGEATAEIVEESQGQVEPGDVVGTSGLQRTYDAQLRGTPATQVVLTNGAAGNFLLGGRDAVEGVDLVTTLDPALQTFAEERLAGVESASAVVALEASTGSVLVAASGPGSAGLSTATVGQYAPGSTFKVVTALALLRAGLTPDSPVECTPTTTVDGREFRNFPGYPESSLGTITLREAIGQSCNTALISQAQTVSAADVADAAASLGVTAAMPEGQAWPFGYFSGSVPTEATGTTHAADLIGQGDVLASPLAMAGVAASVAAGRTVTPTLVQIEGAATPDAPATPLGEQEAAMLQDLMGAVVASGSSTFLQSVPGGGVGAKSGTAQFGTDDPPQTHAWMIAYQGDLAVAVLVEVGDYGTATAGPIIADVLTFAATSGWNAG</sequence>
<evidence type="ECO:0000313" key="13">
    <source>
        <dbReference type="EMBL" id="GMA30912.1"/>
    </source>
</evidence>
<keyword evidence="14" id="KW-1185">Reference proteome</keyword>
<dbReference type="RefSeq" id="WP_284249678.1">
    <property type="nucleotide sequence ID" value="NZ_BSUM01000001.1"/>
</dbReference>
<comment type="subcellular location">
    <subcellularLocation>
        <location evidence="1">Membrane</location>
    </subcellularLocation>
</comment>
<dbReference type="SUPFAM" id="SSF56519">
    <property type="entry name" value="Penicillin binding protein dimerisation domain"/>
    <property type="match status" value="1"/>
</dbReference>
<reference evidence="13" key="2">
    <citation type="submission" date="2023-02" db="EMBL/GenBank/DDBJ databases">
        <authorList>
            <person name="Sun Q."/>
            <person name="Mori K."/>
        </authorList>
    </citation>
    <scope>NUCLEOTIDE SEQUENCE</scope>
    <source>
        <strain evidence="13">NBRC 112290</strain>
    </source>
</reference>
<dbReference type="GO" id="GO:0008658">
    <property type="term" value="F:penicillin binding"/>
    <property type="evidence" value="ECO:0007669"/>
    <property type="project" value="InterPro"/>
</dbReference>
<dbReference type="AlphaFoldDB" id="A0AA37UVB0"/>
<evidence type="ECO:0000256" key="1">
    <source>
        <dbReference type="ARBA" id="ARBA00004370"/>
    </source>
</evidence>
<gene>
    <name evidence="13" type="ORF">GCM10025875_09040</name>
</gene>
<dbReference type="PANTHER" id="PTHR30627:SF24">
    <property type="entry name" value="PENICILLIN-BINDING PROTEIN 4B"/>
    <property type="match status" value="1"/>
</dbReference>
<dbReference type="InterPro" id="IPR012338">
    <property type="entry name" value="Beta-lactam/transpept-like"/>
</dbReference>
<dbReference type="Pfam" id="PF00905">
    <property type="entry name" value="Transpeptidase"/>
    <property type="match status" value="1"/>
</dbReference>
<comment type="similarity">
    <text evidence="3 9">Belongs to the class-D beta-lactamase family.</text>
</comment>
<dbReference type="EC" id="3.5.2.6" evidence="4 9"/>
<name>A0AA37UVB0_9MICO</name>
<dbReference type="GO" id="GO:0005886">
    <property type="term" value="C:plasma membrane"/>
    <property type="evidence" value="ECO:0007669"/>
    <property type="project" value="TreeGrafter"/>
</dbReference>
<evidence type="ECO:0000256" key="4">
    <source>
        <dbReference type="ARBA" id="ARBA00012865"/>
    </source>
</evidence>
<reference evidence="13" key="1">
    <citation type="journal article" date="2014" name="Int. J. Syst. Evol. Microbiol.">
        <title>Complete genome sequence of Corynebacterium casei LMG S-19264T (=DSM 44701T), isolated from a smear-ripened cheese.</title>
        <authorList>
            <consortium name="US DOE Joint Genome Institute (JGI-PGF)"/>
            <person name="Walter F."/>
            <person name="Albersmeier A."/>
            <person name="Kalinowski J."/>
            <person name="Ruckert C."/>
        </authorList>
    </citation>
    <scope>NUCLEOTIDE SEQUENCE</scope>
    <source>
        <strain evidence="13">NBRC 112290</strain>
    </source>
</reference>
<comment type="catalytic activity">
    <reaction evidence="9">
        <text>a beta-lactam + H2O = a substituted beta-amino acid</text>
        <dbReference type="Rhea" id="RHEA:20401"/>
        <dbReference type="ChEBI" id="CHEBI:15377"/>
        <dbReference type="ChEBI" id="CHEBI:35627"/>
        <dbReference type="ChEBI" id="CHEBI:140347"/>
        <dbReference type="EC" id="3.5.2.6"/>
    </reaction>
</comment>
<dbReference type="InterPro" id="IPR005311">
    <property type="entry name" value="PBP_dimer"/>
</dbReference>
<evidence type="ECO:0000256" key="10">
    <source>
        <dbReference type="SAM" id="SignalP"/>
    </source>
</evidence>
<dbReference type="InterPro" id="IPR002137">
    <property type="entry name" value="Beta-lactam_class-D_AS"/>
</dbReference>
<dbReference type="InterPro" id="IPR036138">
    <property type="entry name" value="PBP_dimer_sf"/>
</dbReference>
<proteinExistence type="inferred from homology"/>
<dbReference type="Gene3D" id="3.90.1310.10">
    <property type="entry name" value="Penicillin-binding protein 2a (Domain 2)"/>
    <property type="match status" value="1"/>
</dbReference>
<dbReference type="SUPFAM" id="SSF56601">
    <property type="entry name" value="beta-lactamase/transpeptidase-like"/>
    <property type="match status" value="1"/>
</dbReference>
<feature type="domain" description="Penicillin-binding protein transpeptidase" evidence="11">
    <location>
        <begin position="363"/>
        <end position="643"/>
    </location>
</feature>
<dbReference type="InterPro" id="IPR001460">
    <property type="entry name" value="PCN-bd_Tpept"/>
</dbReference>
<dbReference type="EMBL" id="BSUM01000001">
    <property type="protein sequence ID" value="GMA30912.1"/>
    <property type="molecule type" value="Genomic_DNA"/>
</dbReference>
<keyword evidence="13" id="KW-0132">Cell division</keyword>
<organism evidence="13 14">
    <name type="scientific">Litorihabitans aurantiacus</name>
    <dbReference type="NCBI Taxonomy" id="1930061"/>
    <lineage>
        <taxon>Bacteria</taxon>
        <taxon>Bacillati</taxon>
        <taxon>Actinomycetota</taxon>
        <taxon>Actinomycetes</taxon>
        <taxon>Micrococcales</taxon>
        <taxon>Beutenbergiaceae</taxon>
        <taxon>Litorihabitans</taxon>
    </lineage>
</organism>
<evidence type="ECO:0000256" key="8">
    <source>
        <dbReference type="ARBA" id="ARBA00023251"/>
    </source>
</evidence>
<evidence type="ECO:0000259" key="12">
    <source>
        <dbReference type="Pfam" id="PF03717"/>
    </source>
</evidence>
<evidence type="ECO:0000256" key="5">
    <source>
        <dbReference type="ARBA" id="ARBA00022729"/>
    </source>
</evidence>
<dbReference type="GO" id="GO:0046677">
    <property type="term" value="P:response to antibiotic"/>
    <property type="evidence" value="ECO:0007669"/>
    <property type="project" value="UniProtKB-UniRule"/>
</dbReference>
<dbReference type="InterPro" id="IPR050515">
    <property type="entry name" value="Beta-lactam/transpept"/>
</dbReference>
<dbReference type="PANTHER" id="PTHR30627">
    <property type="entry name" value="PEPTIDOGLYCAN D,D-TRANSPEPTIDASE"/>
    <property type="match status" value="1"/>
</dbReference>
<dbReference type="GO" id="GO:0008800">
    <property type="term" value="F:beta-lactamase activity"/>
    <property type="evidence" value="ECO:0007669"/>
    <property type="project" value="UniProtKB-UniRule"/>
</dbReference>
<evidence type="ECO:0000256" key="6">
    <source>
        <dbReference type="ARBA" id="ARBA00022801"/>
    </source>
</evidence>
<comment type="similarity">
    <text evidence="2">Belongs to the transpeptidase family.</text>
</comment>
<keyword evidence="5 10" id="KW-0732">Signal</keyword>
<dbReference type="PROSITE" id="PS00337">
    <property type="entry name" value="BETA_LACTAMASE_D"/>
    <property type="match status" value="1"/>
</dbReference>
<evidence type="ECO:0000259" key="11">
    <source>
        <dbReference type="Pfam" id="PF00905"/>
    </source>
</evidence>
<evidence type="ECO:0000256" key="7">
    <source>
        <dbReference type="ARBA" id="ARBA00023136"/>
    </source>
</evidence>
<feature type="chain" id="PRO_5041444864" description="Beta-lactamase" evidence="10">
    <location>
        <begin position="21"/>
        <end position="654"/>
    </location>
</feature>
<dbReference type="Gene3D" id="3.40.710.10">
    <property type="entry name" value="DD-peptidase/beta-lactamase superfamily"/>
    <property type="match status" value="1"/>
</dbReference>
<feature type="signal peptide" evidence="10">
    <location>
        <begin position="1"/>
        <end position="20"/>
    </location>
</feature>
<evidence type="ECO:0000256" key="2">
    <source>
        <dbReference type="ARBA" id="ARBA00007171"/>
    </source>
</evidence>
<keyword evidence="6 9" id="KW-0378">Hydrolase</keyword>
<keyword evidence="8 9" id="KW-0046">Antibiotic resistance</keyword>
<evidence type="ECO:0000256" key="3">
    <source>
        <dbReference type="ARBA" id="ARBA00007898"/>
    </source>
</evidence>
<evidence type="ECO:0000256" key="9">
    <source>
        <dbReference type="RuleBase" id="RU361140"/>
    </source>
</evidence>
<keyword evidence="7" id="KW-0472">Membrane</keyword>
<dbReference type="Pfam" id="PF03717">
    <property type="entry name" value="PBP_dimer"/>
    <property type="match status" value="1"/>
</dbReference>
<dbReference type="Proteomes" id="UP001157161">
    <property type="component" value="Unassembled WGS sequence"/>
</dbReference>
<comment type="caution">
    <text evidence="13">The sequence shown here is derived from an EMBL/GenBank/DDBJ whole genome shotgun (WGS) entry which is preliminary data.</text>
</comment>